<evidence type="ECO:0000256" key="1">
    <source>
        <dbReference type="SAM" id="Phobius"/>
    </source>
</evidence>
<evidence type="ECO:0000313" key="2">
    <source>
        <dbReference type="EMBL" id="SIS08122.1"/>
    </source>
</evidence>
<evidence type="ECO:0008006" key="4">
    <source>
        <dbReference type="Google" id="ProtNLM"/>
    </source>
</evidence>
<evidence type="ECO:0000313" key="3">
    <source>
        <dbReference type="Proteomes" id="UP000185687"/>
    </source>
</evidence>
<keyword evidence="1" id="KW-0472">Membrane</keyword>
<protein>
    <recommendedName>
        <fullName evidence="4">TM2 domain-containing protein</fullName>
    </recommendedName>
</protein>
<keyword evidence="1" id="KW-0812">Transmembrane</keyword>
<name>A0A1N7G6D6_9EURY</name>
<gene>
    <name evidence="2" type="ORF">SAMN05421809_3766</name>
</gene>
<feature type="transmembrane region" description="Helical" evidence="1">
    <location>
        <begin position="34"/>
        <end position="66"/>
    </location>
</feature>
<dbReference type="Proteomes" id="UP000185687">
    <property type="component" value="Unassembled WGS sequence"/>
</dbReference>
<dbReference type="EMBL" id="FTNP01000009">
    <property type="protein sequence ID" value="SIS08122.1"/>
    <property type="molecule type" value="Genomic_DNA"/>
</dbReference>
<reference evidence="2 3" key="1">
    <citation type="submission" date="2017-01" db="EMBL/GenBank/DDBJ databases">
        <authorList>
            <person name="Mah S.A."/>
            <person name="Swanson W.J."/>
            <person name="Moy G.W."/>
            <person name="Vacquier V.D."/>
        </authorList>
    </citation>
    <scope>NUCLEOTIDE SEQUENCE [LARGE SCALE GENOMIC DNA]</scope>
    <source>
        <strain evidence="2 3">CGMCC 1.8909</strain>
    </source>
</reference>
<sequence>MVNTMARKDAGLAVALTILTPGLGHVYLESYTRAVSLFLAFVISAALIAVGIGIILTPVVWIYAAYDAHRRA</sequence>
<dbReference type="AlphaFoldDB" id="A0A1N7G6D6"/>
<accession>A0A1N7G6D6</accession>
<organism evidence="2 3">
    <name type="scientific">Natronorubrum daqingense</name>
    <dbReference type="NCBI Taxonomy" id="588898"/>
    <lineage>
        <taxon>Archaea</taxon>
        <taxon>Methanobacteriati</taxon>
        <taxon>Methanobacteriota</taxon>
        <taxon>Stenosarchaea group</taxon>
        <taxon>Halobacteria</taxon>
        <taxon>Halobacteriales</taxon>
        <taxon>Natrialbaceae</taxon>
        <taxon>Natronorubrum</taxon>
    </lineage>
</organism>
<keyword evidence="1" id="KW-1133">Transmembrane helix</keyword>
<proteinExistence type="predicted"/>
<keyword evidence="3" id="KW-1185">Reference proteome</keyword>